<dbReference type="RefSeq" id="WP_314512155.1">
    <property type="nucleotide sequence ID" value="NZ_JASJOU010000005.1"/>
</dbReference>
<feature type="domain" description="DUF6852" evidence="3">
    <location>
        <begin position="52"/>
        <end position="123"/>
    </location>
</feature>
<keyword evidence="5" id="KW-1185">Reference proteome</keyword>
<dbReference type="EMBL" id="JASJOU010000005">
    <property type="protein sequence ID" value="MDJ1502221.1"/>
    <property type="molecule type" value="Genomic_DNA"/>
</dbReference>
<organism evidence="4 5">
    <name type="scientific">Xanthocytophaga agilis</name>
    <dbReference type="NCBI Taxonomy" id="3048010"/>
    <lineage>
        <taxon>Bacteria</taxon>
        <taxon>Pseudomonadati</taxon>
        <taxon>Bacteroidota</taxon>
        <taxon>Cytophagia</taxon>
        <taxon>Cytophagales</taxon>
        <taxon>Rhodocytophagaceae</taxon>
        <taxon>Xanthocytophaga</taxon>
    </lineage>
</organism>
<feature type="region of interest" description="Disordered" evidence="1">
    <location>
        <begin position="137"/>
        <end position="174"/>
    </location>
</feature>
<dbReference type="InterPro" id="IPR049280">
    <property type="entry name" value="DUF6852"/>
</dbReference>
<dbReference type="AlphaFoldDB" id="A0AAE3R208"/>
<evidence type="ECO:0000259" key="2">
    <source>
        <dbReference type="Pfam" id="PF18347"/>
    </source>
</evidence>
<dbReference type="Gene3D" id="2.30.30.730">
    <property type="match status" value="1"/>
</dbReference>
<comment type="caution">
    <text evidence="4">The sequence shown here is derived from an EMBL/GenBank/DDBJ whole genome shotgun (WGS) entry which is preliminary data.</text>
</comment>
<protein>
    <submittedName>
        <fullName evidence="4">DUF5606 domain-containing protein</fullName>
    </submittedName>
</protein>
<evidence type="ECO:0000256" key="1">
    <source>
        <dbReference type="SAM" id="MobiDB-lite"/>
    </source>
</evidence>
<dbReference type="Gene3D" id="1.10.10.1650">
    <property type="match status" value="1"/>
</dbReference>
<evidence type="ECO:0000313" key="5">
    <source>
        <dbReference type="Proteomes" id="UP001232063"/>
    </source>
</evidence>
<dbReference type="Pfam" id="PF18347">
    <property type="entry name" value="DUF5606"/>
    <property type="match status" value="1"/>
</dbReference>
<feature type="compositionally biased region" description="Basic residues" evidence="1">
    <location>
        <begin position="164"/>
        <end position="174"/>
    </location>
</feature>
<accession>A0AAE3R208</accession>
<dbReference type="Proteomes" id="UP001232063">
    <property type="component" value="Unassembled WGS sequence"/>
</dbReference>
<dbReference type="InterPro" id="IPR049281">
    <property type="entry name" value="BVU_3817-like_C_sf"/>
</dbReference>
<dbReference type="Pfam" id="PF21186">
    <property type="entry name" value="DUF6852"/>
    <property type="match status" value="1"/>
</dbReference>
<evidence type="ECO:0000313" key="4">
    <source>
        <dbReference type="EMBL" id="MDJ1502221.1"/>
    </source>
</evidence>
<feature type="compositionally biased region" description="Basic and acidic residues" evidence="1">
    <location>
        <begin position="137"/>
        <end position="154"/>
    </location>
</feature>
<proteinExistence type="predicted"/>
<dbReference type="InterPro" id="IPR041218">
    <property type="entry name" value="DUF5606"/>
</dbReference>
<evidence type="ECO:0000259" key="3">
    <source>
        <dbReference type="Pfam" id="PF21186"/>
    </source>
</evidence>
<reference evidence="4" key="1">
    <citation type="submission" date="2023-05" db="EMBL/GenBank/DDBJ databases">
        <authorList>
            <person name="Zhang X."/>
        </authorList>
    </citation>
    <scope>NUCLEOTIDE SEQUENCE</scope>
    <source>
        <strain evidence="4">BD1B2-1</strain>
    </source>
</reference>
<sequence length="174" mass="19104">MELKEIVTVSGKGGLFKVVKPTRTGMILESMDKQKTRFIVGPQHRLSLLSEISVYTNTSEGSTPLQDVLYNLGDNYGDKGLPVSGKSSPEELASFMGTAVPDYDRDRVYASDIKKLVTWYGILLEYAPEILKKQEAVATAAEEKAEASEEKVSAETEETPAPKKATKKKQKSEA</sequence>
<gene>
    <name evidence="4" type="ORF">QNI22_16260</name>
</gene>
<name>A0AAE3R208_9BACT</name>
<dbReference type="InterPro" id="IPR049282">
    <property type="entry name" value="BVU_3817_N_sf"/>
</dbReference>
<feature type="domain" description="DUF5606" evidence="2">
    <location>
        <begin position="3"/>
        <end position="49"/>
    </location>
</feature>